<dbReference type="SUPFAM" id="SSF53756">
    <property type="entry name" value="UDP-Glycosyltransferase/glycogen phosphorylase"/>
    <property type="match status" value="1"/>
</dbReference>
<dbReference type="PANTHER" id="PTHR48050:SF11">
    <property type="entry name" value="GLYCOSYLTRANSFERASE"/>
    <property type="match status" value="1"/>
</dbReference>
<protein>
    <recommendedName>
        <fullName evidence="1">Erythromycin biosynthesis protein CIII-like C-terminal domain-containing protein</fullName>
    </recommendedName>
</protein>
<evidence type="ECO:0000313" key="3">
    <source>
        <dbReference type="Proteomes" id="UP001212152"/>
    </source>
</evidence>
<dbReference type="PANTHER" id="PTHR48050">
    <property type="entry name" value="STEROL 3-BETA-GLUCOSYLTRANSFERASE"/>
    <property type="match status" value="1"/>
</dbReference>
<proteinExistence type="predicted"/>
<sequence length="509" mass="54593">MGRRAKNILVPPFRAIAHATDVVVFLALGSAGDVLPLLRLAWHFAVVFRLPVRFVTHVDLTPLCQSQRIKLSTSGKNPVFDVYSILTFSTGGLPSSAPDLASHSAPTASSNVDLHPRVQQRQIEQAAILPACTGARAIVFNLFCLEGWSVAERMRVPCAAVSPFLAPLGGGDMPKGLSTAIGGTIEDAGTWAAIEHWAWRMFLDDVGRYREGIGLCADVICDCNETRTGGFAVPSLMYRLSPAVLAAAGVQLPAGAGVSCVGFFANDDDFAEGKGEEDMESVVCDILQQHSRVIYITFGSMDAMHPALTEAESAATLLQTIAYCLQLADAHAIWQVASPASAIAQTYSSQRATSMSASRLLNRITIVSGTTHRVLLPHGKIFSRCAGVVHHGGAGTFHCALAAGVRQLVVPLMFDQRFWARVGMQLGVARMCEVDGEFAAWRDAVQWLAGGSKGDLDDDDDEEVEDKQLCEEDTEPLARWKGVCQQERQTLTVAAAAGHLARQLGLTLP</sequence>
<gene>
    <name evidence="2" type="ORF">HDU87_004351</name>
</gene>
<dbReference type="AlphaFoldDB" id="A0AAD5XMJ3"/>
<keyword evidence="3" id="KW-1185">Reference proteome</keyword>
<dbReference type="InterPro" id="IPR010610">
    <property type="entry name" value="EryCIII-like_C"/>
</dbReference>
<feature type="domain" description="Erythromycin biosynthesis protein CIII-like C-terminal" evidence="1">
    <location>
        <begin position="375"/>
        <end position="431"/>
    </location>
</feature>
<dbReference type="Proteomes" id="UP001212152">
    <property type="component" value="Unassembled WGS sequence"/>
</dbReference>
<evidence type="ECO:0000313" key="2">
    <source>
        <dbReference type="EMBL" id="KAJ3177598.1"/>
    </source>
</evidence>
<accession>A0AAD5XMJ3</accession>
<reference evidence="2" key="1">
    <citation type="submission" date="2020-05" db="EMBL/GenBank/DDBJ databases">
        <title>Phylogenomic resolution of chytrid fungi.</title>
        <authorList>
            <person name="Stajich J.E."/>
            <person name="Amses K."/>
            <person name="Simmons R."/>
            <person name="Seto K."/>
            <person name="Myers J."/>
            <person name="Bonds A."/>
            <person name="Quandt C.A."/>
            <person name="Barry K."/>
            <person name="Liu P."/>
            <person name="Grigoriev I."/>
            <person name="Longcore J.E."/>
            <person name="James T.Y."/>
        </authorList>
    </citation>
    <scope>NUCLEOTIDE SEQUENCE</scope>
    <source>
        <strain evidence="2">JEL0379</strain>
    </source>
</reference>
<dbReference type="Gene3D" id="3.40.50.2000">
    <property type="entry name" value="Glycogen Phosphorylase B"/>
    <property type="match status" value="2"/>
</dbReference>
<dbReference type="GO" id="GO:0016757">
    <property type="term" value="F:glycosyltransferase activity"/>
    <property type="evidence" value="ECO:0007669"/>
    <property type="project" value="UniProtKB-ARBA"/>
</dbReference>
<evidence type="ECO:0000259" key="1">
    <source>
        <dbReference type="Pfam" id="PF06722"/>
    </source>
</evidence>
<organism evidence="2 3">
    <name type="scientific">Geranomyces variabilis</name>
    <dbReference type="NCBI Taxonomy" id="109894"/>
    <lineage>
        <taxon>Eukaryota</taxon>
        <taxon>Fungi</taxon>
        <taxon>Fungi incertae sedis</taxon>
        <taxon>Chytridiomycota</taxon>
        <taxon>Chytridiomycota incertae sedis</taxon>
        <taxon>Chytridiomycetes</taxon>
        <taxon>Spizellomycetales</taxon>
        <taxon>Powellomycetaceae</taxon>
        <taxon>Geranomyces</taxon>
    </lineage>
</organism>
<comment type="caution">
    <text evidence="2">The sequence shown here is derived from an EMBL/GenBank/DDBJ whole genome shotgun (WGS) entry which is preliminary data.</text>
</comment>
<dbReference type="InterPro" id="IPR050426">
    <property type="entry name" value="Glycosyltransferase_28"/>
</dbReference>
<dbReference type="Pfam" id="PF06722">
    <property type="entry name" value="EryCIII-like_C"/>
    <property type="match status" value="1"/>
</dbReference>
<dbReference type="EMBL" id="JADGJQ010000032">
    <property type="protein sequence ID" value="KAJ3177598.1"/>
    <property type="molecule type" value="Genomic_DNA"/>
</dbReference>
<name>A0AAD5XMJ3_9FUNG</name>